<dbReference type="WBParaSite" id="maker-uti_cns_0010815-snap-gene-0.5-mRNA-1">
    <property type="protein sequence ID" value="maker-uti_cns_0010815-snap-gene-0.5-mRNA-1"/>
    <property type="gene ID" value="maker-uti_cns_0010815-snap-gene-0.5"/>
</dbReference>
<dbReference type="InterPro" id="IPR002035">
    <property type="entry name" value="VWF_A"/>
</dbReference>
<dbReference type="SMART" id="SM00327">
    <property type="entry name" value="VWA"/>
    <property type="match status" value="1"/>
</dbReference>
<dbReference type="Proteomes" id="UP000095280">
    <property type="component" value="Unplaced"/>
</dbReference>
<dbReference type="PRINTS" id="PR00453">
    <property type="entry name" value="VWFADOMAIN"/>
</dbReference>
<dbReference type="InterPro" id="IPR036465">
    <property type="entry name" value="vWFA_dom_sf"/>
</dbReference>
<dbReference type="Pfam" id="PF00092">
    <property type="entry name" value="VWA"/>
    <property type="match status" value="1"/>
</dbReference>
<feature type="transmembrane region" description="Helical" evidence="3">
    <location>
        <begin position="1615"/>
        <end position="1636"/>
    </location>
</feature>
<evidence type="ECO:0000256" key="1">
    <source>
        <dbReference type="SAM" id="Coils"/>
    </source>
</evidence>
<sequence length="1820" mass="198726">MRWTGEPKSTDNPINFTCSRITPGRYLAVYKNTNDLSSGLWSLHFCEIDIIGDRMDFSSPARSVMTLSLPSPSASTLANQPLSVGSDIECGHLCLSQRTCRSVLYSKLLPNGNCWLFQSDSIPESLFGGVMNQDGARENIMRLWLLCLAVGLLVPASAVDTSGPVVYDETAAKYMPLEKWLHDACSSNARADLLFAIDGSESVSLNDFHLVVKSVVFDTISRLEIGENFIQVGVLVFSSHVTQTIPIGKYSSKLDLLGAVSRLTYDGGYTAIDAAVEGCIAELSRRQADLAVSGNETASAETRKRIVIFLTDGMHSGSFGVYLLDLLAQLHRRVTAAIALGLQKSNDNVLQKIASDAGLVFDPTAYPDYQSTLYSLLNMRCTAACYNYEQQEAGANKVIATLVQYVNYLIGNFASYHKQESSLLDYARSVKQSVAGLEADIEQTCNAKDNGLLRRIVTLRDSIRTETNGSGFAGASIEAYAGEMMTRLAKLQRETFDQSQSLATEKTKLAGLGVEEERLKADFQTRLDSKASVRKAQEDSLAALEARIAAYRNELRSVTESISRFANISAQLSSRLSRQEAVYVSRQNQLTSLTQESTILASVKHGGSVHLNEMSNKLAQCQSHLRYGRTVLFAIRCGSGAEFESLFSREDSSFSKTPAFEGLDSTKSVYKSEFLHKLHNIGYFRSITWQFLDSKGAEIGHLTMDTSRSELSSVFARSRVTDAFPWVTSYVNSIYRASLDQFRPQVGSEFLLVFGSLERYRATGSCSDLVGVFIVLTAPHRCYPEAVTFPQVYVSPSPFGGTLSEQVFELRLTTSRLPADRPQPTHGTTGDEQLTEVLLFVKAGAGYLHSLLLTSRFTPAALLADVDDLSQLARHYKSSLLSGLKLDSYRAIKLELFDANGRVLAALRFKGPFSKSAANNTEGAFVPMGWEWFQPMYLDASEPFSVEQLRQSRFSFYNGVEFFTIGEQLAESDCTRRRYFLTLVDGTSSCPCFSSGGETPPSIFFANNARPLACNQLTSADSLRLTGELLQPLRSRGSTLGKLPSLESCAWNCCAVACCCSSCCCGCWPRPELTGLFELMGSLAQLPGACRLGGSTSSERWNVPRCLRSFSDTSLVAPISTSSECGIISRLSVAGADGFWKGRGGDSSDAAAAAAAATDTRSKGGRTRCPEPALAVVGNCGSCRFRIAAFAAFTGPAGLPVGVTGRRSLLSSYQTGESFRSHEDNGMTKAQKHESIRQLIVHERHQAEGAQQADGELGAVSVVPEPQLDAACGQQMRRRRASRFLISLHYQLHLGVRLGVSDDVGHLPFWQPLQRSAVPFQNFVADSKVANPVGHAVRPNPDNVGASASSARAHGQTATAAQHSKACQCFYGVLIVFILEVLDSIEVFILEVLDSIEVFILEVLDSIEVFILEVLDSIEVFILEVLDSIEVFILEVLDSIEVFILEVLDSIEVFILEVLDSIEVFILEVLDSIEVFILEVLDSIEVFILEVLDSIEVFILEVLDSIEVFILEVLDSIEVFILEVLDSIEVFILEVLDSIEVFILEVLDSIEVFILEVLDSIEVFILEVLDSIEVFILEVLESGLELLILERLTAPTEADSLVPAWIVGTSAAQHLVFFIIKLIVIVIIVVCSLDLHRRHRWSYDGRSAPLAIDDADASLGRRACCRCSPDPSSSTGAVGRCYADVRSSGCCRRCCRRFRAGVGDWSTGQPAGTPPTASWPPAVPLECLTNVWEIVWSTAVPPAAACAAAADPAIDEKMRRETARARLTAAGWKTGSDAAAAEEEESAICHPNDTAHQPNDTAPPANHGTTKPNDTAHKLQ</sequence>
<name>A0A1I8I9X3_9PLAT</name>
<evidence type="ECO:0000313" key="5">
    <source>
        <dbReference type="Proteomes" id="UP000095280"/>
    </source>
</evidence>
<organism evidence="5 6">
    <name type="scientific">Macrostomum lignano</name>
    <dbReference type="NCBI Taxonomy" id="282301"/>
    <lineage>
        <taxon>Eukaryota</taxon>
        <taxon>Metazoa</taxon>
        <taxon>Spiralia</taxon>
        <taxon>Lophotrochozoa</taxon>
        <taxon>Platyhelminthes</taxon>
        <taxon>Rhabditophora</taxon>
        <taxon>Macrostomorpha</taxon>
        <taxon>Macrostomida</taxon>
        <taxon>Macrostomidae</taxon>
        <taxon>Macrostomum</taxon>
    </lineage>
</organism>
<evidence type="ECO:0000313" key="6">
    <source>
        <dbReference type="WBParaSite" id="maker-uti_cns_0010815-snap-gene-0.5-mRNA-1"/>
    </source>
</evidence>
<proteinExistence type="predicted"/>
<feature type="coiled-coil region" evidence="1">
    <location>
        <begin position="534"/>
        <end position="561"/>
    </location>
</feature>
<accession>A0A1I8I9X3</accession>
<dbReference type="Gene3D" id="3.40.50.410">
    <property type="entry name" value="von Willebrand factor, type A domain"/>
    <property type="match status" value="1"/>
</dbReference>
<dbReference type="CDD" id="cd01450">
    <property type="entry name" value="vWFA_subfamily_ECM"/>
    <property type="match status" value="1"/>
</dbReference>
<keyword evidence="1" id="KW-0175">Coiled coil</keyword>
<reference evidence="6" key="1">
    <citation type="submission" date="2016-11" db="UniProtKB">
        <authorList>
            <consortium name="WormBaseParasite"/>
        </authorList>
    </citation>
    <scope>IDENTIFICATION</scope>
</reference>
<evidence type="ECO:0000256" key="3">
    <source>
        <dbReference type="SAM" id="Phobius"/>
    </source>
</evidence>
<dbReference type="PANTHER" id="PTHR24020">
    <property type="entry name" value="COLLAGEN ALPHA"/>
    <property type="match status" value="1"/>
</dbReference>
<keyword evidence="3" id="KW-0472">Membrane</keyword>
<feature type="region of interest" description="Disordered" evidence="2">
    <location>
        <begin position="1771"/>
        <end position="1820"/>
    </location>
</feature>
<feature type="domain" description="VWFA" evidence="4">
    <location>
        <begin position="192"/>
        <end position="377"/>
    </location>
</feature>
<keyword evidence="3" id="KW-0812">Transmembrane</keyword>
<keyword evidence="5" id="KW-1185">Reference proteome</keyword>
<evidence type="ECO:0000259" key="4">
    <source>
        <dbReference type="PROSITE" id="PS50234"/>
    </source>
</evidence>
<dbReference type="InterPro" id="IPR050525">
    <property type="entry name" value="ECM_Assembly_Org"/>
</dbReference>
<dbReference type="SUPFAM" id="SSF53300">
    <property type="entry name" value="vWA-like"/>
    <property type="match status" value="1"/>
</dbReference>
<evidence type="ECO:0000256" key="2">
    <source>
        <dbReference type="SAM" id="MobiDB-lite"/>
    </source>
</evidence>
<protein>
    <submittedName>
        <fullName evidence="6">VWFA domain-containing protein</fullName>
    </submittedName>
</protein>
<keyword evidence="3" id="KW-1133">Transmembrane helix</keyword>
<dbReference type="PANTHER" id="PTHR24020:SF20">
    <property type="entry name" value="PH DOMAIN-CONTAINING PROTEIN"/>
    <property type="match status" value="1"/>
</dbReference>
<dbReference type="PROSITE" id="PS50234">
    <property type="entry name" value="VWFA"/>
    <property type="match status" value="1"/>
</dbReference>